<evidence type="ECO:0000313" key="3">
    <source>
        <dbReference type="EMBL" id="PPE04321.1"/>
    </source>
</evidence>
<proteinExistence type="predicted"/>
<dbReference type="Proteomes" id="UP000237865">
    <property type="component" value="Unassembled WGS sequence"/>
</dbReference>
<evidence type="ECO:0000313" key="4">
    <source>
        <dbReference type="Proteomes" id="UP000237865"/>
    </source>
</evidence>
<name>A0A2S5RAF9_9MOLU</name>
<dbReference type="PROSITE" id="PS51257">
    <property type="entry name" value="PROKAR_LIPOPROTEIN"/>
    <property type="match status" value="1"/>
</dbReference>
<keyword evidence="4" id="KW-1185">Reference proteome</keyword>
<reference evidence="3 4" key="1">
    <citation type="submission" date="2017-11" db="EMBL/GenBank/DDBJ databases">
        <title>Genome sequence of Entomoplasma lucivorax PIPN-2 (ATCC 49196).</title>
        <authorList>
            <person name="Lo W.-S."/>
            <person name="Gasparich G.E."/>
            <person name="Kuo C.-H."/>
        </authorList>
    </citation>
    <scope>NUCLEOTIDE SEQUENCE [LARGE SCALE GENOMIC DNA]</scope>
    <source>
        <strain evidence="3 4">PIPN-2</strain>
    </source>
</reference>
<sequence>MKKLLSLLGVTLFVSSSTLTVVSCDKNNKNIGHEGDLLPIQQEMLSGAEFISRLIIGGRHENLNYNVNEILSMYLTPQASAMQMPVAYKYNNQKIDLGTRISNFKNLLAPWTKSFDQDGYAGMFASYVMGMYDNNFYNTMINPQGGKAGYFADTFSKSGNTGYNNKTNNAMGYAAGLGKDIKLSQDEERRNLAWGIQDTGALSNYLLSNGFDGAYPTNTNGTTSPGSPAEENKKGTNGSGYAWYNSILNSGQATQTMDYKGQGVQQKLGADISFQPALQDESTNYQSSINNNKFNSTGALLTSTAAKQNVPGKISLMSAIINNISSTKSGALNLADFTNFLLPMLVDKDVNLAQPKTFQSMQAISFSLITKIWQTFQENAQSDIFSDQIKAIAKTLDKAPKPTHELGIYILPTKEVGIEYLFNKQGVDAQSGKAGTNAKKIVEIIDLLTQEYNKSNNKEEFSNKLFEYKTGKNSPFAAAFDGLMLYIGKDNWNKIMKKPGTGINLLNFVKNIYQGVSEEKYQSQFLSIINDSAFQNKNYFRDLNTAEQTKFLEKLGYKDGKYVEGSVFKGLYDGISNNSTTVGYQEFREFLDSFSNAVDLGMEKAHENVISNLYDDTNWIKSDIKVTSTSNEQTGGKMEFQLTYKGKGDHTSNANQQDQKIDVPENFNPYQTIIDHQKDVLNNNDALSSKLDLNKISGKVLGVEQDKIQKADLIKYDGLGNFQDLKPVEHSYKIVWENISQDPTTPYWVITSIKNFDKNGKEFFNIY</sequence>
<organism evidence="3 4">
    <name type="scientific">Williamsoniiplasma lucivorax</name>
    <dbReference type="NCBI Taxonomy" id="209274"/>
    <lineage>
        <taxon>Bacteria</taxon>
        <taxon>Bacillati</taxon>
        <taxon>Mycoplasmatota</taxon>
        <taxon>Mollicutes</taxon>
        <taxon>Entomoplasmatales</taxon>
        <taxon>Williamsoniiplasma</taxon>
    </lineage>
</organism>
<dbReference type="AlphaFoldDB" id="A0A2S5RAF9"/>
<dbReference type="EMBL" id="PHNE01000005">
    <property type="protein sequence ID" value="PPE04321.1"/>
    <property type="molecule type" value="Genomic_DNA"/>
</dbReference>
<evidence type="ECO:0008006" key="5">
    <source>
        <dbReference type="Google" id="ProtNLM"/>
    </source>
</evidence>
<comment type="caution">
    <text evidence="3">The sequence shown here is derived from an EMBL/GenBank/DDBJ whole genome shotgun (WGS) entry which is preliminary data.</text>
</comment>
<feature type="chain" id="PRO_5015428734" description="Lipoprotein" evidence="2">
    <location>
        <begin position="21"/>
        <end position="767"/>
    </location>
</feature>
<dbReference type="STRING" id="1399797.GCA_000518285_01938"/>
<feature type="region of interest" description="Disordered" evidence="1">
    <location>
        <begin position="216"/>
        <end position="236"/>
    </location>
</feature>
<feature type="signal peptide" evidence="2">
    <location>
        <begin position="1"/>
        <end position="20"/>
    </location>
</feature>
<accession>A0A2S5RAF9</accession>
<gene>
    <name evidence="3" type="ORF">ELUCI_v1c08420</name>
</gene>
<dbReference type="RefSeq" id="WP_028127022.1">
    <property type="nucleotide sequence ID" value="NZ_PHNE01000005.1"/>
</dbReference>
<feature type="compositionally biased region" description="Polar residues" evidence="1">
    <location>
        <begin position="216"/>
        <end position="226"/>
    </location>
</feature>
<evidence type="ECO:0000256" key="1">
    <source>
        <dbReference type="SAM" id="MobiDB-lite"/>
    </source>
</evidence>
<keyword evidence="2" id="KW-0732">Signal</keyword>
<evidence type="ECO:0000256" key="2">
    <source>
        <dbReference type="SAM" id="SignalP"/>
    </source>
</evidence>
<protein>
    <recommendedName>
        <fullName evidence="5">Lipoprotein</fullName>
    </recommendedName>
</protein>